<comment type="subcellular location">
    <subcellularLocation>
        <location evidence="1 5">Membrane</location>
        <topology evidence="1 5">Multi-pass membrane protein</topology>
    </subcellularLocation>
</comment>
<comment type="caution">
    <text evidence="8">The sequence shown here is derived from an EMBL/GenBank/DDBJ whole genome shotgun (WGS) entry which is preliminary data.</text>
</comment>
<dbReference type="InterPro" id="IPR001708">
    <property type="entry name" value="YidC/ALB3/OXA1/COX18"/>
</dbReference>
<evidence type="ECO:0000256" key="4">
    <source>
        <dbReference type="ARBA" id="ARBA00023136"/>
    </source>
</evidence>
<name>A0A813F601_POLGL</name>
<dbReference type="PANTHER" id="PTHR12428">
    <property type="entry name" value="OXA1"/>
    <property type="match status" value="1"/>
</dbReference>
<evidence type="ECO:0000313" key="9">
    <source>
        <dbReference type="Proteomes" id="UP000654075"/>
    </source>
</evidence>
<sequence length="443" mass="47309">MASTGRSSAPVSVVSAVAAGTVLLLAARERGDSRAFLSLGQRAEINRSALRQATAGVSPAVGTEEVLLTLPRNQLRGGIRRSEASANSLSSKGLFLGALGCAAGVAAGAAASGRAKARRQVAAKLVAPAWPASPLRHWKAEDSRWRSPFGAATARHAFGPGEAAVISQLASDPAVAAALDAVQASPQALAEAAAQLLALLGPVQPAGAAEVPENANSALASISAFFFDPRLQWDANGNVLLDPQGNPLPDNLWTQFVAFQATLIKRLDEGFAGAGIPGSFGCAVAVYTLLIRTALYPLVKGQLETTAKIQVLAPRVNELKEKYKDDQERLNQEVGLLYMDLQIDPLGAILPLLFQLPVFWGLYRAIRRLAIVEYPHLKEGFLWIPSLYGPNMKPDPSFDWLTQWQGPLISLHPKLGWTDFGLYLLLPITIFFTYRLVPLPTES</sequence>
<reference evidence="8" key="1">
    <citation type="submission" date="2021-02" db="EMBL/GenBank/DDBJ databases">
        <authorList>
            <person name="Dougan E. K."/>
            <person name="Rhodes N."/>
            <person name="Thang M."/>
            <person name="Chan C."/>
        </authorList>
    </citation>
    <scope>NUCLEOTIDE SEQUENCE</scope>
</reference>
<evidence type="ECO:0000256" key="2">
    <source>
        <dbReference type="ARBA" id="ARBA00022692"/>
    </source>
</evidence>
<organism evidence="8 9">
    <name type="scientific">Polarella glacialis</name>
    <name type="common">Dinoflagellate</name>
    <dbReference type="NCBI Taxonomy" id="89957"/>
    <lineage>
        <taxon>Eukaryota</taxon>
        <taxon>Sar</taxon>
        <taxon>Alveolata</taxon>
        <taxon>Dinophyceae</taxon>
        <taxon>Suessiales</taxon>
        <taxon>Suessiaceae</taxon>
        <taxon>Polarella</taxon>
    </lineage>
</organism>
<dbReference type="NCBIfam" id="TIGR03592">
    <property type="entry name" value="yidC_oxa1_cterm"/>
    <property type="match status" value="1"/>
</dbReference>
<dbReference type="GO" id="GO:0016020">
    <property type="term" value="C:membrane"/>
    <property type="evidence" value="ECO:0007669"/>
    <property type="project" value="UniProtKB-SubCell"/>
</dbReference>
<feature type="domain" description="Membrane insertase YidC/Oxa/ALB C-terminal" evidence="7">
    <location>
        <begin position="280"/>
        <end position="437"/>
    </location>
</feature>
<feature type="transmembrane region" description="Helical" evidence="6">
    <location>
        <begin position="420"/>
        <end position="437"/>
    </location>
</feature>
<keyword evidence="2 5" id="KW-0812">Transmembrane</keyword>
<feature type="transmembrane region" description="Helical" evidence="6">
    <location>
        <begin position="93"/>
        <end position="111"/>
    </location>
</feature>
<gene>
    <name evidence="8" type="ORF">PGLA1383_LOCUS24880</name>
</gene>
<dbReference type="Pfam" id="PF02096">
    <property type="entry name" value="60KD_IMP"/>
    <property type="match status" value="1"/>
</dbReference>
<evidence type="ECO:0000256" key="5">
    <source>
        <dbReference type="RuleBase" id="RU003945"/>
    </source>
</evidence>
<accession>A0A813F601</accession>
<evidence type="ECO:0000256" key="1">
    <source>
        <dbReference type="ARBA" id="ARBA00004141"/>
    </source>
</evidence>
<protein>
    <recommendedName>
        <fullName evidence="7">Membrane insertase YidC/Oxa/ALB C-terminal domain-containing protein</fullName>
    </recommendedName>
</protein>
<feature type="transmembrane region" description="Helical" evidence="6">
    <location>
        <begin position="7"/>
        <end position="27"/>
    </location>
</feature>
<comment type="similarity">
    <text evidence="5">Belongs to the OXA1/ALB3/YidC family.</text>
</comment>
<proteinExistence type="inferred from homology"/>
<dbReference type="AlphaFoldDB" id="A0A813F601"/>
<dbReference type="GO" id="GO:0051205">
    <property type="term" value="P:protein insertion into membrane"/>
    <property type="evidence" value="ECO:0007669"/>
    <property type="project" value="TreeGrafter"/>
</dbReference>
<feature type="transmembrane region" description="Helical" evidence="6">
    <location>
        <begin position="270"/>
        <end position="290"/>
    </location>
</feature>
<dbReference type="GO" id="GO:0032977">
    <property type="term" value="F:membrane insertase activity"/>
    <property type="evidence" value="ECO:0007669"/>
    <property type="project" value="InterPro"/>
</dbReference>
<keyword evidence="4 6" id="KW-0472">Membrane</keyword>
<dbReference type="InterPro" id="IPR028055">
    <property type="entry name" value="YidC/Oxa/ALB_C"/>
</dbReference>
<evidence type="ECO:0000259" key="7">
    <source>
        <dbReference type="Pfam" id="PF02096"/>
    </source>
</evidence>
<feature type="transmembrane region" description="Helical" evidence="6">
    <location>
        <begin position="346"/>
        <end position="363"/>
    </location>
</feature>
<keyword evidence="3 6" id="KW-1133">Transmembrane helix</keyword>
<dbReference type="CDD" id="cd20070">
    <property type="entry name" value="5TM_YidC_Alb3"/>
    <property type="match status" value="1"/>
</dbReference>
<dbReference type="PANTHER" id="PTHR12428:SF14">
    <property type="entry name" value="ALBINO3-LIKE PROTEIN 1, CHLOROPLASTIC"/>
    <property type="match status" value="1"/>
</dbReference>
<dbReference type="OrthoDB" id="2148490at2759"/>
<evidence type="ECO:0000256" key="6">
    <source>
        <dbReference type="SAM" id="Phobius"/>
    </source>
</evidence>
<evidence type="ECO:0000256" key="3">
    <source>
        <dbReference type="ARBA" id="ARBA00022989"/>
    </source>
</evidence>
<dbReference type="InterPro" id="IPR047196">
    <property type="entry name" value="YidC_ALB_C"/>
</dbReference>
<dbReference type="EMBL" id="CAJNNV010020074">
    <property type="protein sequence ID" value="CAE8606935.1"/>
    <property type="molecule type" value="Genomic_DNA"/>
</dbReference>
<evidence type="ECO:0000313" key="8">
    <source>
        <dbReference type="EMBL" id="CAE8606935.1"/>
    </source>
</evidence>
<keyword evidence="9" id="KW-1185">Reference proteome</keyword>
<dbReference type="Proteomes" id="UP000654075">
    <property type="component" value="Unassembled WGS sequence"/>
</dbReference>